<protein>
    <submittedName>
        <fullName evidence="1">Uncharacterized protein</fullName>
    </submittedName>
</protein>
<dbReference type="Proteomes" id="UP000184612">
    <property type="component" value="Unassembled WGS sequence"/>
</dbReference>
<dbReference type="AlphaFoldDB" id="A0A1M7XWU5"/>
<organism evidence="1 2">
    <name type="scientific">Anaerocolumna xylanovorans DSM 12503</name>
    <dbReference type="NCBI Taxonomy" id="1121345"/>
    <lineage>
        <taxon>Bacteria</taxon>
        <taxon>Bacillati</taxon>
        <taxon>Bacillota</taxon>
        <taxon>Clostridia</taxon>
        <taxon>Lachnospirales</taxon>
        <taxon>Lachnospiraceae</taxon>
        <taxon>Anaerocolumna</taxon>
    </lineage>
</organism>
<dbReference type="EMBL" id="FRFD01000003">
    <property type="protein sequence ID" value="SHO43293.1"/>
    <property type="molecule type" value="Genomic_DNA"/>
</dbReference>
<gene>
    <name evidence="1" type="ORF">SAMN02745217_00164</name>
</gene>
<proteinExistence type="predicted"/>
<name>A0A1M7XWU5_9FIRM</name>
<reference evidence="1 2" key="1">
    <citation type="submission" date="2016-12" db="EMBL/GenBank/DDBJ databases">
        <authorList>
            <person name="Song W.-J."/>
            <person name="Kurnit D.M."/>
        </authorList>
    </citation>
    <scope>NUCLEOTIDE SEQUENCE [LARGE SCALE GENOMIC DNA]</scope>
    <source>
        <strain evidence="1 2">DSM 12503</strain>
    </source>
</reference>
<dbReference type="STRING" id="1121345.SAMN02745217_00164"/>
<evidence type="ECO:0000313" key="2">
    <source>
        <dbReference type="Proteomes" id="UP000184612"/>
    </source>
</evidence>
<sequence length="202" mass="22918">MSAFLGPIHYWVFNKVILQEELIQDIIKASGADNWDDKLEDKLSEAYGTIENKPLEDVIDYNNIHGWLQGRISVTEGRLSLAAAVLLKADPKRKEDIIRIAYEFGEKHPISEEADTEEAFKAICDSLIDGMPCDGVNEVLEQGEAYTSWQQTACVHAGYWEQVGESVSVYYELRKAIIEGMLRGTRLTFNVKEDSIFEIVRQ</sequence>
<dbReference type="RefSeq" id="WP_073586922.1">
    <property type="nucleotide sequence ID" value="NZ_FRFD01000003.1"/>
</dbReference>
<keyword evidence="2" id="KW-1185">Reference proteome</keyword>
<evidence type="ECO:0000313" key="1">
    <source>
        <dbReference type="EMBL" id="SHO43293.1"/>
    </source>
</evidence>
<accession>A0A1M7XWU5</accession>
<dbReference type="OrthoDB" id="9777242at2"/>